<accession>A0A6S6S6Z8</accession>
<sequence length="73" mass="8713">MKNKNPINKKEELLQEIEALLSYKPEEKTTINPNYLEYLELEDLESIKKGLINKIGKLSQEDIVWLEQFKKYD</sequence>
<gene>
    <name evidence="1" type="ORF">HELGO_WM2278</name>
</gene>
<dbReference type="EMBL" id="CACVAP010000011">
    <property type="protein sequence ID" value="CAA6798790.1"/>
    <property type="molecule type" value="Genomic_DNA"/>
</dbReference>
<organism evidence="1">
    <name type="scientific">uncultured Sulfurovum sp</name>
    <dbReference type="NCBI Taxonomy" id="269237"/>
    <lineage>
        <taxon>Bacteria</taxon>
        <taxon>Pseudomonadati</taxon>
        <taxon>Campylobacterota</taxon>
        <taxon>Epsilonproteobacteria</taxon>
        <taxon>Campylobacterales</taxon>
        <taxon>Sulfurovaceae</taxon>
        <taxon>Sulfurovum</taxon>
        <taxon>environmental samples</taxon>
    </lineage>
</organism>
<protein>
    <submittedName>
        <fullName evidence="1">Uncharacterized protein</fullName>
    </submittedName>
</protein>
<dbReference type="AlphaFoldDB" id="A0A6S6S6Z8"/>
<proteinExistence type="predicted"/>
<name>A0A6S6S6Z8_9BACT</name>
<reference evidence="1" key="1">
    <citation type="submission" date="2020-01" db="EMBL/GenBank/DDBJ databases">
        <authorList>
            <person name="Meier V. D."/>
            <person name="Meier V D."/>
        </authorList>
    </citation>
    <scope>NUCLEOTIDE SEQUENCE</scope>
    <source>
        <strain evidence="1">HLG_WM_MAG_06</strain>
    </source>
</reference>
<evidence type="ECO:0000313" key="1">
    <source>
        <dbReference type="EMBL" id="CAA6798790.1"/>
    </source>
</evidence>